<evidence type="ECO:0000256" key="7">
    <source>
        <dbReference type="ARBA" id="ARBA00023125"/>
    </source>
</evidence>
<evidence type="ECO:0000313" key="10">
    <source>
        <dbReference type="Proteomes" id="UP000179164"/>
    </source>
</evidence>
<dbReference type="Gene3D" id="3.40.1440.60">
    <property type="entry name" value="PriA, 3(prime) DNA-binding domain"/>
    <property type="match status" value="1"/>
</dbReference>
<evidence type="ECO:0000313" key="9">
    <source>
        <dbReference type="EMBL" id="OGY82817.1"/>
    </source>
</evidence>
<sequence length="611" mass="69353">MYAEVILSRRFPKSMGVFDYKVPESLLGRIRVGHLVSIPFRKSVAEGVVVRLKENPFPGVSIKTLTGITDDPPLLTDQQLQFAQWMSDYYAVSIGTVIKSMIPGIPKRTRVRAIMEWPKITPTTPTNITRSEQPVLVWIESVGLRQDWYATFFSTLKKQTLVVLPEVAKVHFFLALVPPDLRKHTVVVHSKLGIAEFYDAWKKIRNGSARLIVGTKMSVFLPFSSLDSILVDDEHDEDHKQYDQNPRFDVRTSVLTLKKLFSCGLWFVSPAPTVERYFQAAAGHMTLQKETSKVRPAISIVDMKEERVKKNFSLISDALHDTLQASLSKKSRVFLFLNRRGEASTVVCKECGHTVFCPDCKRPLAIHTQKRQTELVCHACNARHELIRCGHCSSVSFKYIGGGTQRLEREVINAFPGTAVSRLDADTTLYNATAEIVIGTELARKRIVLTEFLCIGVIAADIMFQRPDFRSSEKAFQSLTELLTESSHSASIIIQSYSPHHPAITHLLSNDLEAFYRNELTERKEHLYPPYSQIVKLMNTHYNDPEASIRLIQKFKADKLSAYELPHQGGQHNRPTVILKLPLETTMRQWKVIVSRIPDTWLIDRDPVSLS</sequence>
<dbReference type="Gene3D" id="3.40.50.300">
    <property type="entry name" value="P-loop containing nucleotide triphosphate hydrolases"/>
    <property type="match status" value="1"/>
</dbReference>
<evidence type="ECO:0000256" key="6">
    <source>
        <dbReference type="ARBA" id="ARBA00022840"/>
    </source>
</evidence>
<gene>
    <name evidence="9" type="ORF">A2898_04450</name>
</gene>
<keyword evidence="7" id="KW-0238">DNA-binding</keyword>
<keyword evidence="1" id="KW-0639">Primosome</keyword>
<dbReference type="AlphaFoldDB" id="A0A1G2B3L5"/>
<keyword evidence="5" id="KW-0862">Zinc</keyword>
<dbReference type="STRING" id="1798543.A2898_04450"/>
<reference evidence="9 10" key="1">
    <citation type="journal article" date="2016" name="Nat. Commun.">
        <title>Thousands of microbial genomes shed light on interconnected biogeochemical processes in an aquifer system.</title>
        <authorList>
            <person name="Anantharaman K."/>
            <person name="Brown C.T."/>
            <person name="Hug L.A."/>
            <person name="Sharon I."/>
            <person name="Castelle C.J."/>
            <person name="Probst A.J."/>
            <person name="Thomas B.C."/>
            <person name="Singh A."/>
            <person name="Wilkins M.J."/>
            <person name="Karaoz U."/>
            <person name="Brodie E.L."/>
            <person name="Williams K.H."/>
            <person name="Hubbard S.S."/>
            <person name="Banfield J.F."/>
        </authorList>
    </citation>
    <scope>NUCLEOTIDE SEQUENCE [LARGE SCALE GENOMIC DNA]</scope>
</reference>
<proteinExistence type="predicted"/>
<keyword evidence="2" id="KW-0235">DNA replication</keyword>
<dbReference type="GO" id="GO:0043138">
    <property type="term" value="F:3'-5' DNA helicase activity"/>
    <property type="evidence" value="ECO:0007669"/>
    <property type="project" value="TreeGrafter"/>
</dbReference>
<dbReference type="Proteomes" id="UP000179164">
    <property type="component" value="Unassembled WGS sequence"/>
</dbReference>
<dbReference type="GO" id="GO:0006270">
    <property type="term" value="P:DNA replication initiation"/>
    <property type="evidence" value="ECO:0007669"/>
    <property type="project" value="TreeGrafter"/>
</dbReference>
<dbReference type="GO" id="GO:0006310">
    <property type="term" value="P:DNA recombination"/>
    <property type="evidence" value="ECO:0007669"/>
    <property type="project" value="InterPro"/>
</dbReference>
<evidence type="ECO:0000256" key="2">
    <source>
        <dbReference type="ARBA" id="ARBA00022705"/>
    </source>
</evidence>
<evidence type="ECO:0000256" key="5">
    <source>
        <dbReference type="ARBA" id="ARBA00022833"/>
    </source>
</evidence>
<evidence type="ECO:0000256" key="1">
    <source>
        <dbReference type="ARBA" id="ARBA00022515"/>
    </source>
</evidence>
<dbReference type="Pfam" id="PF17764">
    <property type="entry name" value="PriA_3primeBD"/>
    <property type="match status" value="1"/>
</dbReference>
<feature type="domain" description="Primosomal protein N' 3' DNA-binding" evidence="8">
    <location>
        <begin position="14"/>
        <end position="103"/>
    </location>
</feature>
<dbReference type="GO" id="GO:0006302">
    <property type="term" value="P:double-strand break repair"/>
    <property type="evidence" value="ECO:0007669"/>
    <property type="project" value="InterPro"/>
</dbReference>
<dbReference type="GO" id="GO:0003677">
    <property type="term" value="F:DNA binding"/>
    <property type="evidence" value="ECO:0007669"/>
    <property type="project" value="UniProtKB-KW"/>
</dbReference>
<dbReference type="InterPro" id="IPR027417">
    <property type="entry name" value="P-loop_NTPase"/>
</dbReference>
<comment type="caution">
    <text evidence="9">The sequence shown here is derived from an EMBL/GenBank/DDBJ whole genome shotgun (WGS) entry which is preliminary data.</text>
</comment>
<dbReference type="InterPro" id="IPR042115">
    <property type="entry name" value="PriA_3primeBD_sf"/>
</dbReference>
<protein>
    <submittedName>
        <fullName evidence="9">Primosomal protein N</fullName>
    </submittedName>
</protein>
<keyword evidence="6" id="KW-0067">ATP-binding</keyword>
<evidence type="ECO:0000256" key="4">
    <source>
        <dbReference type="ARBA" id="ARBA00022741"/>
    </source>
</evidence>
<dbReference type="InterPro" id="IPR005259">
    <property type="entry name" value="PriA"/>
</dbReference>
<accession>A0A1G2B3L5</accession>
<dbReference type="NCBIfam" id="TIGR00595">
    <property type="entry name" value="priA"/>
    <property type="match status" value="1"/>
</dbReference>
<dbReference type="GO" id="GO:0005524">
    <property type="term" value="F:ATP binding"/>
    <property type="evidence" value="ECO:0007669"/>
    <property type="project" value="UniProtKB-KW"/>
</dbReference>
<dbReference type="EMBL" id="MHKE01000017">
    <property type="protein sequence ID" value="OGY82817.1"/>
    <property type="molecule type" value="Genomic_DNA"/>
</dbReference>
<dbReference type="PANTHER" id="PTHR30580:SF0">
    <property type="entry name" value="PRIMOSOMAL PROTEIN N"/>
    <property type="match status" value="1"/>
</dbReference>
<evidence type="ECO:0000256" key="3">
    <source>
        <dbReference type="ARBA" id="ARBA00022723"/>
    </source>
</evidence>
<dbReference type="SUPFAM" id="SSF52540">
    <property type="entry name" value="P-loop containing nucleoside triphosphate hydrolases"/>
    <property type="match status" value="1"/>
</dbReference>
<dbReference type="PANTHER" id="PTHR30580">
    <property type="entry name" value="PRIMOSOMAL PROTEIN N"/>
    <property type="match status" value="1"/>
</dbReference>
<name>A0A1G2B3L5_9BACT</name>
<keyword evidence="3" id="KW-0479">Metal-binding</keyword>
<organism evidence="9 10">
    <name type="scientific">Candidatus Kerfeldbacteria bacterium RIFCSPLOWO2_01_FULL_48_11</name>
    <dbReference type="NCBI Taxonomy" id="1798543"/>
    <lineage>
        <taxon>Bacteria</taxon>
        <taxon>Candidatus Kerfeldiibacteriota</taxon>
    </lineage>
</organism>
<dbReference type="InterPro" id="IPR041222">
    <property type="entry name" value="PriA_3primeBD"/>
</dbReference>
<evidence type="ECO:0000259" key="8">
    <source>
        <dbReference type="Pfam" id="PF17764"/>
    </source>
</evidence>
<keyword evidence="4" id="KW-0547">Nucleotide-binding</keyword>